<evidence type="ECO:0000313" key="4">
    <source>
        <dbReference type="Proteomes" id="UP000230821"/>
    </source>
</evidence>
<name>A0A2G6KGR6_9BACT</name>
<feature type="transmembrane region" description="Helical" evidence="2">
    <location>
        <begin position="985"/>
        <end position="1011"/>
    </location>
</feature>
<feature type="transmembrane region" description="Helical" evidence="2">
    <location>
        <begin position="461"/>
        <end position="484"/>
    </location>
</feature>
<keyword evidence="2" id="KW-1133">Transmembrane helix</keyword>
<feature type="transmembrane region" description="Helical" evidence="2">
    <location>
        <begin position="331"/>
        <end position="350"/>
    </location>
</feature>
<feature type="transmembrane region" description="Helical" evidence="2">
    <location>
        <begin position="383"/>
        <end position="404"/>
    </location>
</feature>
<dbReference type="Proteomes" id="UP000230821">
    <property type="component" value="Unassembled WGS sequence"/>
</dbReference>
<reference evidence="3 4" key="1">
    <citation type="submission" date="2017-10" db="EMBL/GenBank/DDBJ databases">
        <title>Novel microbial diversity and functional potential in the marine mammal oral microbiome.</title>
        <authorList>
            <person name="Dudek N.K."/>
            <person name="Sun C.L."/>
            <person name="Burstein D."/>
            <person name="Kantor R.S."/>
            <person name="Aliaga Goltsman D.S."/>
            <person name="Bik E.M."/>
            <person name="Thomas B.C."/>
            <person name="Banfield J.F."/>
            <person name="Relman D.A."/>
        </authorList>
    </citation>
    <scope>NUCLEOTIDE SEQUENCE [LARGE SCALE GENOMIC DNA]</scope>
    <source>
        <strain evidence="3">DOLJORAL78_47_16</strain>
    </source>
</reference>
<dbReference type="Pfam" id="PF00873">
    <property type="entry name" value="ACR_tran"/>
    <property type="match status" value="1"/>
</dbReference>
<dbReference type="SUPFAM" id="SSF82866">
    <property type="entry name" value="Multidrug efflux transporter AcrB transmembrane domain"/>
    <property type="match status" value="2"/>
</dbReference>
<dbReference type="Gene3D" id="1.20.1640.10">
    <property type="entry name" value="Multidrug efflux transporter AcrB transmembrane domain"/>
    <property type="match status" value="2"/>
</dbReference>
<feature type="region of interest" description="Disordered" evidence="1">
    <location>
        <begin position="1025"/>
        <end position="1045"/>
    </location>
</feature>
<dbReference type="Gene3D" id="3.30.70.1440">
    <property type="entry name" value="Multidrug efflux transporter AcrB pore domain"/>
    <property type="match status" value="1"/>
</dbReference>
<dbReference type="Gene3D" id="3.30.2090.10">
    <property type="entry name" value="Multidrug efflux transporter AcrB TolC docking domain, DN and DC subdomains"/>
    <property type="match status" value="2"/>
</dbReference>
<dbReference type="Gene3D" id="3.30.70.1430">
    <property type="entry name" value="Multidrug efflux transporter AcrB pore domain"/>
    <property type="match status" value="2"/>
</dbReference>
<proteinExistence type="predicted"/>
<gene>
    <name evidence="3" type="ORF">CSA56_06485</name>
</gene>
<dbReference type="InterPro" id="IPR001036">
    <property type="entry name" value="Acrflvin-R"/>
</dbReference>
<sequence length="1045" mass="114457">MNFIKLFTRRPVTTIMLFSMFLLFGGFSYFQLAKDNFPPIDVPWVTVITVYPGAGPEEVESQITEKIEEAVASVSGLKSQNSISQEGLSIVAAEFELDVDGDVAEANMRSEVDQVINDLPDDADRPITAQFDLSSIPIGQVAVMAPRPVEEIYQIVDNVIADRFKQISGLAQVEVAGGKEREIVISVSSKKLEAFGLSILDVDSMISSFNIKLPAGRIIEGEQEINVKLQGEFESLDVIRSLEIPTSRGIIRLADVATIEDSFEEIRSMARMNGKTAVGLSLTKSSDANTVEIMRKVRKELAKLEQELPQDFELILAKDASTSIEASVNDVFVNLGIGILLTAGVLFLFLHNVRLTLIATVTLPIAVISTFALMSASGFSANMMSLMALALSVGVLVANTIVVLENIQRHLEESGDEPLLAAEAGTSEIMIAVLGSALTNMAVFLPLATMGGMVGRIFPQFGFTTVYATLFSLLLSFTLTPMLASKLLKRHTGEKPKGPIAWFGRGWEAMFKVWEKAYAATLKGVLRVRWLTVFVTLVLLVSSFSFMKWIGGEFMPQTDQGLIQIEIEKAVDESIEGTSYSILTIEERLQNLPYVKQFYTTIGGEEGSDTGVNEGKIMITMIDREQREISSMDAAMELRALLADIPGVRLTIQATSAGPGSGEKPLSADVRGQNMDDLFAVAGQILEIMRQEPGTADVDMNWRLGKQELQVTPDYRRCADYGITSAQLAMMLRTYFSGSVGSKYRVDGEEYDIRVQLSEEERADASNLEALPIQTPKGMVRLDSLARVEFVEGPSKIYRSERMRSVTAGANIATGFALANIQANVQRKIDELELPQGVTITWGGDTEMMMESLINMSIALFLAIAVTYMLLSILLESAIHSLTIMSTLPLALIGVLASLAITGKTLNIFSMMGVIMLVGIVVNNGIILIDYIEELRRKGKRWRDAVVPACAMKLRPILMTNVAIMCSMVPMALGLGQGGEMRAPMAIVSIGGIFSSTFMTLYVVPVLYSLIESVREFLGHKKRRKTDVKKKKEEPIELQTASENV</sequence>
<dbReference type="Gene3D" id="3.30.70.1320">
    <property type="entry name" value="Multidrug efflux transporter AcrB pore domain like"/>
    <property type="match status" value="1"/>
</dbReference>
<feature type="transmembrane region" description="Helical" evidence="2">
    <location>
        <begin position="853"/>
        <end position="875"/>
    </location>
</feature>
<feature type="transmembrane region" description="Helical" evidence="2">
    <location>
        <begin position="882"/>
        <end position="902"/>
    </location>
</feature>
<accession>A0A2G6KGR6</accession>
<dbReference type="InterPro" id="IPR027463">
    <property type="entry name" value="AcrB_DN_DC_subdom"/>
</dbReference>
<feature type="transmembrane region" description="Helical" evidence="2">
    <location>
        <begin position="530"/>
        <end position="550"/>
    </location>
</feature>
<dbReference type="PRINTS" id="PR00702">
    <property type="entry name" value="ACRIFLAVINRP"/>
</dbReference>
<comment type="caution">
    <text evidence="3">The sequence shown here is derived from an EMBL/GenBank/DDBJ whole genome shotgun (WGS) entry which is preliminary data.</text>
</comment>
<dbReference type="GO" id="GO:0005886">
    <property type="term" value="C:plasma membrane"/>
    <property type="evidence" value="ECO:0007669"/>
    <property type="project" value="TreeGrafter"/>
</dbReference>
<feature type="transmembrane region" description="Helical" evidence="2">
    <location>
        <begin position="357"/>
        <end position="377"/>
    </location>
</feature>
<evidence type="ECO:0000313" key="3">
    <source>
        <dbReference type="EMBL" id="PIE34861.1"/>
    </source>
</evidence>
<feature type="transmembrane region" description="Helical" evidence="2">
    <location>
        <begin position="12"/>
        <end position="30"/>
    </location>
</feature>
<dbReference type="AlphaFoldDB" id="A0A2G6KGR6"/>
<dbReference type="PANTHER" id="PTHR32063:SF0">
    <property type="entry name" value="SWARMING MOTILITY PROTEIN SWRC"/>
    <property type="match status" value="1"/>
</dbReference>
<keyword evidence="2" id="KW-0472">Membrane</keyword>
<organism evidence="3 4">
    <name type="scientific">candidate division KSB3 bacterium</name>
    <dbReference type="NCBI Taxonomy" id="2044937"/>
    <lineage>
        <taxon>Bacteria</taxon>
        <taxon>candidate division KSB3</taxon>
    </lineage>
</organism>
<dbReference type="SUPFAM" id="SSF82693">
    <property type="entry name" value="Multidrug efflux transporter AcrB pore domain, PN1, PN2, PC1 and PC2 subdomains"/>
    <property type="match status" value="3"/>
</dbReference>
<feature type="transmembrane region" description="Helical" evidence="2">
    <location>
        <begin position="908"/>
        <end position="932"/>
    </location>
</feature>
<dbReference type="EMBL" id="PDSK01000073">
    <property type="protein sequence ID" value="PIE34861.1"/>
    <property type="molecule type" value="Genomic_DNA"/>
</dbReference>
<dbReference type="PANTHER" id="PTHR32063">
    <property type="match status" value="1"/>
</dbReference>
<protein>
    <submittedName>
        <fullName evidence="3">Acriflavin resistance protein</fullName>
    </submittedName>
</protein>
<dbReference type="GO" id="GO:0042910">
    <property type="term" value="F:xenobiotic transmembrane transporter activity"/>
    <property type="evidence" value="ECO:0007669"/>
    <property type="project" value="TreeGrafter"/>
</dbReference>
<dbReference type="SUPFAM" id="SSF82714">
    <property type="entry name" value="Multidrug efflux transporter AcrB TolC docking domain, DN and DC subdomains"/>
    <property type="match status" value="2"/>
</dbReference>
<evidence type="ECO:0000256" key="2">
    <source>
        <dbReference type="SAM" id="Phobius"/>
    </source>
</evidence>
<feature type="transmembrane region" description="Helical" evidence="2">
    <location>
        <begin position="429"/>
        <end position="449"/>
    </location>
</feature>
<keyword evidence="2" id="KW-0812">Transmembrane</keyword>
<feature type="transmembrane region" description="Helical" evidence="2">
    <location>
        <begin position="953"/>
        <end position="973"/>
    </location>
</feature>
<evidence type="ECO:0000256" key="1">
    <source>
        <dbReference type="SAM" id="MobiDB-lite"/>
    </source>
</evidence>